<organism evidence="2 3">
    <name type="scientific">Diploscapter pachys</name>
    <dbReference type="NCBI Taxonomy" id="2018661"/>
    <lineage>
        <taxon>Eukaryota</taxon>
        <taxon>Metazoa</taxon>
        <taxon>Ecdysozoa</taxon>
        <taxon>Nematoda</taxon>
        <taxon>Chromadorea</taxon>
        <taxon>Rhabditida</taxon>
        <taxon>Rhabditina</taxon>
        <taxon>Rhabditomorpha</taxon>
        <taxon>Rhabditoidea</taxon>
        <taxon>Rhabditidae</taxon>
        <taxon>Diploscapter</taxon>
    </lineage>
</organism>
<dbReference type="AlphaFoldDB" id="A0A2A2K142"/>
<keyword evidence="3" id="KW-1185">Reference proteome</keyword>
<feature type="compositionally biased region" description="Basic and acidic residues" evidence="1">
    <location>
        <begin position="457"/>
        <end position="466"/>
    </location>
</feature>
<feature type="compositionally biased region" description="Polar residues" evidence="1">
    <location>
        <begin position="128"/>
        <end position="140"/>
    </location>
</feature>
<dbReference type="Proteomes" id="UP000218231">
    <property type="component" value="Unassembled WGS sequence"/>
</dbReference>
<feature type="compositionally biased region" description="Acidic residues" evidence="1">
    <location>
        <begin position="226"/>
        <end position="239"/>
    </location>
</feature>
<comment type="caution">
    <text evidence="2">The sequence shown here is derived from an EMBL/GenBank/DDBJ whole genome shotgun (WGS) entry which is preliminary data.</text>
</comment>
<feature type="compositionally biased region" description="Basic and acidic residues" evidence="1">
    <location>
        <begin position="147"/>
        <end position="156"/>
    </location>
</feature>
<feature type="compositionally biased region" description="Basic and acidic residues" evidence="1">
    <location>
        <begin position="109"/>
        <end position="123"/>
    </location>
</feature>
<feature type="compositionally biased region" description="Basic residues" evidence="1">
    <location>
        <begin position="96"/>
        <end position="108"/>
    </location>
</feature>
<name>A0A2A2K142_9BILA</name>
<accession>A0A2A2K142</accession>
<evidence type="ECO:0000313" key="3">
    <source>
        <dbReference type="Proteomes" id="UP000218231"/>
    </source>
</evidence>
<proteinExistence type="predicted"/>
<sequence>MSALASGSGRRLPARSRIELGHGLGRGLAVAAGFLAPLAAGDNQPRLFRVETEIASIPWFNQSASSQSDGRDSGNERAFLEAKGTGVARDEDQHRSCRKPKSGGKNGRRAIDIHQWRSPDRPKVATRQRYQMTASKSTALLTAGKRGKQERTEGHSADPCWHRNQRPDSRDHSSEQNRPTAIAVEPAIDMIDLVRRQRQPSTVARSKALQPIDADPAPDITASSDDPIEDGAEHEDEGEDRSYDRVFQSRALDVPDPRGDLPSGADRTPPRPSDNSIQFRVRQPEECFGFTARSTRQPHHTQHHIVPCDIDRARPIDHRAARVTACPRGRQQADDLVRIALQQRRPAQQAVLAVPRRDSPRRRPTSGEGLHWMCPSARLRGRHGLAGVQASPLVARLSGREQRRAVADGRPERASRPQAGRCCRTRGFATLLQDRAAPNETDACNQTFEQPGLRRGRAAEDRDAYQHEAATGDGNQRECADACATGVLLAIPANRKGKRTCDDGGHDGGGFRNVAHPDRVEADLDGGIVISTGEDRIADEQHAVERHAAFGAQALQAVAFVDPCPRHVDRCRTAKIDREARQHCAQGRLQCSAFFPIPVPSLLFLQRRRLPQPRKGNLAAAILDPLAPYAFIGEAGIGQRPVEGRADLRLLRIVEQLGIDHAPSPIDEAIELGAGGRHQPEAVERCVRRQARRDLLFELWPVPARDHRHIGNGEQPGDDRGHILR</sequence>
<gene>
    <name evidence="2" type="ORF">WR25_05840</name>
</gene>
<feature type="region of interest" description="Disordered" evidence="1">
    <location>
        <begin position="197"/>
        <end position="278"/>
    </location>
</feature>
<feature type="region of interest" description="Disordered" evidence="1">
    <location>
        <begin position="81"/>
        <end position="184"/>
    </location>
</feature>
<evidence type="ECO:0000256" key="1">
    <source>
        <dbReference type="SAM" id="MobiDB-lite"/>
    </source>
</evidence>
<protein>
    <submittedName>
        <fullName evidence="2">Uncharacterized protein</fullName>
    </submittedName>
</protein>
<feature type="region of interest" description="Disordered" evidence="1">
    <location>
        <begin position="452"/>
        <end position="472"/>
    </location>
</feature>
<reference evidence="2 3" key="1">
    <citation type="journal article" date="2017" name="Curr. Biol.">
        <title>Genome architecture and evolution of a unichromosomal asexual nematode.</title>
        <authorList>
            <person name="Fradin H."/>
            <person name="Zegar C."/>
            <person name="Gutwein M."/>
            <person name="Lucas J."/>
            <person name="Kovtun M."/>
            <person name="Corcoran D."/>
            <person name="Baugh L.R."/>
            <person name="Kiontke K."/>
            <person name="Gunsalus K."/>
            <person name="Fitch D.H."/>
            <person name="Piano F."/>
        </authorList>
    </citation>
    <scope>NUCLEOTIDE SEQUENCE [LARGE SCALE GENOMIC DNA]</scope>
    <source>
        <strain evidence="2">PF1309</strain>
    </source>
</reference>
<feature type="region of interest" description="Disordered" evidence="1">
    <location>
        <begin position="348"/>
        <end position="372"/>
    </location>
</feature>
<dbReference type="EMBL" id="LIAE01009914">
    <property type="protein sequence ID" value="PAV67509.1"/>
    <property type="molecule type" value="Genomic_DNA"/>
</dbReference>
<feature type="compositionally biased region" description="Basic and acidic residues" evidence="1">
    <location>
        <begin position="165"/>
        <end position="175"/>
    </location>
</feature>
<evidence type="ECO:0000313" key="2">
    <source>
        <dbReference type="EMBL" id="PAV67509.1"/>
    </source>
</evidence>